<feature type="compositionally biased region" description="Basic and acidic residues" evidence="1">
    <location>
        <begin position="48"/>
        <end position="57"/>
    </location>
</feature>
<name>A0A6J4M3T8_9ACTN</name>
<feature type="compositionally biased region" description="Basic residues" evidence="1">
    <location>
        <begin position="187"/>
        <end position="196"/>
    </location>
</feature>
<feature type="compositionally biased region" description="Basic residues" evidence="1">
    <location>
        <begin position="133"/>
        <end position="142"/>
    </location>
</feature>
<accession>A0A6J4M3T8</accession>
<organism evidence="2">
    <name type="scientific">uncultured Nocardioidaceae bacterium</name>
    <dbReference type="NCBI Taxonomy" id="253824"/>
    <lineage>
        <taxon>Bacteria</taxon>
        <taxon>Bacillati</taxon>
        <taxon>Actinomycetota</taxon>
        <taxon>Actinomycetes</taxon>
        <taxon>Propionibacteriales</taxon>
        <taxon>Nocardioidaceae</taxon>
        <taxon>environmental samples</taxon>
    </lineage>
</organism>
<evidence type="ECO:0000313" key="2">
    <source>
        <dbReference type="EMBL" id="CAA9348849.1"/>
    </source>
</evidence>
<evidence type="ECO:0000256" key="1">
    <source>
        <dbReference type="SAM" id="MobiDB-lite"/>
    </source>
</evidence>
<feature type="compositionally biased region" description="Basic residues" evidence="1">
    <location>
        <begin position="204"/>
        <end position="214"/>
    </location>
</feature>
<feature type="compositionally biased region" description="Basic residues" evidence="1">
    <location>
        <begin position="9"/>
        <end position="47"/>
    </location>
</feature>
<protein>
    <submittedName>
        <fullName evidence="2">Uncharacterized protein</fullName>
    </submittedName>
</protein>
<feature type="non-terminal residue" evidence="2">
    <location>
        <position position="1"/>
    </location>
</feature>
<proteinExistence type="predicted"/>
<reference evidence="2" key="1">
    <citation type="submission" date="2020-02" db="EMBL/GenBank/DDBJ databases">
        <authorList>
            <person name="Meier V. D."/>
        </authorList>
    </citation>
    <scope>NUCLEOTIDE SEQUENCE</scope>
    <source>
        <strain evidence="2">AVDCRST_MAG34</strain>
    </source>
</reference>
<dbReference type="EMBL" id="CADCUI010000033">
    <property type="protein sequence ID" value="CAA9348849.1"/>
    <property type="molecule type" value="Genomic_DNA"/>
</dbReference>
<feature type="compositionally biased region" description="Basic and acidic residues" evidence="1">
    <location>
        <begin position="175"/>
        <end position="186"/>
    </location>
</feature>
<dbReference type="AlphaFoldDB" id="A0A6J4M3T8"/>
<feature type="region of interest" description="Disordered" evidence="1">
    <location>
        <begin position="1"/>
        <end position="214"/>
    </location>
</feature>
<gene>
    <name evidence="2" type="ORF">AVDCRST_MAG34-1618</name>
</gene>
<feature type="non-terminal residue" evidence="2">
    <location>
        <position position="214"/>
    </location>
</feature>
<sequence>AVPAESRAARRARVAGSGRHRDRRGRRGHRGDRDRRAPRRRHCRGRRAAGDGARHDAGLGGLRLQHPRRRPRPVGLALCGGREPLPRPRGRRAADQQPGDGAGRAGRPPSRDLPCRLGGPALPDRLRGQAGARHLRSAGPRRRAVDLAPAHPRLAAPGRPGVEPAGPQPGGRGPAGREPDRGDRPPRRARHPRLRGRPPGPPRGARRHDRRRRL</sequence>